<dbReference type="AlphaFoldDB" id="A0A329M285"/>
<evidence type="ECO:0000256" key="3">
    <source>
        <dbReference type="ARBA" id="ARBA00022840"/>
    </source>
</evidence>
<accession>A0A329M285</accession>
<evidence type="ECO:0000313" key="6">
    <source>
        <dbReference type="EMBL" id="RAV13848.1"/>
    </source>
</evidence>
<dbReference type="EC" id="6.3.3.2" evidence="5"/>
<dbReference type="Pfam" id="PF01812">
    <property type="entry name" value="5-FTHF_cyc-lig"/>
    <property type="match status" value="1"/>
</dbReference>
<dbReference type="InterPro" id="IPR024185">
    <property type="entry name" value="FTHF_cligase-like_sf"/>
</dbReference>
<feature type="binding site" evidence="4">
    <location>
        <begin position="7"/>
        <end position="11"/>
    </location>
    <ligand>
        <name>ATP</name>
        <dbReference type="ChEBI" id="CHEBI:30616"/>
    </ligand>
</feature>
<dbReference type="GO" id="GO:0046872">
    <property type="term" value="F:metal ion binding"/>
    <property type="evidence" value="ECO:0007669"/>
    <property type="project" value="UniProtKB-KW"/>
</dbReference>
<reference evidence="6 7" key="1">
    <citation type="journal article" date="2009" name="Int. J. Syst. Evol. Microbiol.">
        <title>Paenibacillus contaminans sp. nov., isolated from a contaminated laboratory plate.</title>
        <authorList>
            <person name="Chou J.H."/>
            <person name="Lee J.H."/>
            <person name="Lin M.C."/>
            <person name="Chang P.S."/>
            <person name="Arun A.B."/>
            <person name="Young C.C."/>
            <person name="Chen W.M."/>
        </authorList>
    </citation>
    <scope>NUCLEOTIDE SEQUENCE [LARGE SCALE GENOMIC DNA]</scope>
    <source>
        <strain evidence="6 7">CKOBP-6</strain>
    </source>
</reference>
<dbReference type="PANTHER" id="PTHR23407">
    <property type="entry name" value="ATPASE INHIBITOR/5-FORMYLTETRAHYDROFOLATE CYCLO-LIGASE"/>
    <property type="match status" value="1"/>
</dbReference>
<dbReference type="GO" id="GO:0005524">
    <property type="term" value="F:ATP binding"/>
    <property type="evidence" value="ECO:0007669"/>
    <property type="project" value="UniProtKB-KW"/>
</dbReference>
<keyword evidence="2 4" id="KW-0547">Nucleotide-binding</keyword>
<keyword evidence="5" id="KW-0479">Metal-binding</keyword>
<comment type="caution">
    <text evidence="6">The sequence shown here is derived from an EMBL/GenBank/DDBJ whole genome shotgun (WGS) entry which is preliminary data.</text>
</comment>
<keyword evidence="6" id="KW-0436">Ligase</keyword>
<dbReference type="InterPro" id="IPR002698">
    <property type="entry name" value="FTHF_cligase"/>
</dbReference>
<dbReference type="Proteomes" id="UP000250369">
    <property type="component" value="Unassembled WGS sequence"/>
</dbReference>
<evidence type="ECO:0000256" key="1">
    <source>
        <dbReference type="ARBA" id="ARBA00010638"/>
    </source>
</evidence>
<dbReference type="SUPFAM" id="SSF100950">
    <property type="entry name" value="NagB/RpiA/CoA transferase-like"/>
    <property type="match status" value="1"/>
</dbReference>
<gene>
    <name evidence="6" type="ORF">DQG23_32730</name>
</gene>
<feature type="binding site" evidence="4">
    <location>
        <begin position="139"/>
        <end position="147"/>
    </location>
    <ligand>
        <name>ATP</name>
        <dbReference type="ChEBI" id="CHEBI:30616"/>
    </ligand>
</feature>
<feature type="binding site" evidence="4">
    <location>
        <position position="61"/>
    </location>
    <ligand>
        <name>substrate</name>
    </ligand>
</feature>
<evidence type="ECO:0000256" key="4">
    <source>
        <dbReference type="PIRSR" id="PIRSR006806-1"/>
    </source>
</evidence>
<feature type="binding site" evidence="4">
    <location>
        <position position="56"/>
    </location>
    <ligand>
        <name>substrate</name>
    </ligand>
</feature>
<dbReference type="GO" id="GO:0035999">
    <property type="term" value="P:tetrahydrofolate interconversion"/>
    <property type="evidence" value="ECO:0007669"/>
    <property type="project" value="TreeGrafter"/>
</dbReference>
<dbReference type="Gene3D" id="3.40.50.10420">
    <property type="entry name" value="NagB/RpiA/CoA transferase-like"/>
    <property type="match status" value="1"/>
</dbReference>
<dbReference type="PANTHER" id="PTHR23407:SF1">
    <property type="entry name" value="5-FORMYLTETRAHYDROFOLATE CYCLO-LIGASE"/>
    <property type="match status" value="1"/>
</dbReference>
<evidence type="ECO:0000313" key="7">
    <source>
        <dbReference type="Proteomes" id="UP000250369"/>
    </source>
</evidence>
<comment type="catalytic activity">
    <reaction evidence="5">
        <text>(6S)-5-formyl-5,6,7,8-tetrahydrofolate + ATP = (6R)-5,10-methenyltetrahydrofolate + ADP + phosphate</text>
        <dbReference type="Rhea" id="RHEA:10488"/>
        <dbReference type="ChEBI" id="CHEBI:30616"/>
        <dbReference type="ChEBI" id="CHEBI:43474"/>
        <dbReference type="ChEBI" id="CHEBI:57455"/>
        <dbReference type="ChEBI" id="CHEBI:57457"/>
        <dbReference type="ChEBI" id="CHEBI:456216"/>
        <dbReference type="EC" id="6.3.3.2"/>
    </reaction>
</comment>
<comment type="similarity">
    <text evidence="1 5">Belongs to the 5-formyltetrahydrofolate cyclo-ligase family.</text>
</comment>
<dbReference type="RefSeq" id="WP_113035240.1">
    <property type="nucleotide sequence ID" value="NZ_QMFB01000028.1"/>
</dbReference>
<proteinExistence type="inferred from homology"/>
<evidence type="ECO:0000256" key="2">
    <source>
        <dbReference type="ARBA" id="ARBA00022741"/>
    </source>
</evidence>
<name>A0A329M285_9BACL</name>
<protein>
    <recommendedName>
        <fullName evidence="5">5-formyltetrahydrofolate cyclo-ligase</fullName>
        <ecNumber evidence="5">6.3.3.2</ecNumber>
    </recommendedName>
</protein>
<sequence>MTLREQKKHLRKQVETLRSAIPAEKRQEKSAEICRRSIELLETLDWTSGGALMAYIPFRAEVDVSPVIEWCWQRRIAVAVPRAIKEQRLLQLHAISKWDDLESGAYGIREPFPGCPPLSKHDISCVIVPGLAFDEQHGRLGYGGGYYDRFFGSLAGKQPLKLALAFDIQIVPEAPMDEHDIRVDRIVTESRWI</sequence>
<dbReference type="NCBIfam" id="TIGR02727">
    <property type="entry name" value="MTHFS_bact"/>
    <property type="match status" value="1"/>
</dbReference>
<dbReference type="EMBL" id="QMFB01000028">
    <property type="protein sequence ID" value="RAV13848.1"/>
    <property type="molecule type" value="Genomic_DNA"/>
</dbReference>
<organism evidence="6 7">
    <name type="scientific">Paenibacillus contaminans</name>
    <dbReference type="NCBI Taxonomy" id="450362"/>
    <lineage>
        <taxon>Bacteria</taxon>
        <taxon>Bacillati</taxon>
        <taxon>Bacillota</taxon>
        <taxon>Bacilli</taxon>
        <taxon>Bacillales</taxon>
        <taxon>Paenibacillaceae</taxon>
        <taxon>Paenibacillus</taxon>
    </lineage>
</organism>
<dbReference type="InterPro" id="IPR037171">
    <property type="entry name" value="NagB/RpiA_transferase-like"/>
</dbReference>
<keyword evidence="5" id="KW-0460">Magnesium</keyword>
<keyword evidence="3 4" id="KW-0067">ATP-binding</keyword>
<comment type="cofactor">
    <cofactor evidence="5">
        <name>Mg(2+)</name>
        <dbReference type="ChEBI" id="CHEBI:18420"/>
    </cofactor>
</comment>
<dbReference type="OrthoDB" id="9801938at2"/>
<evidence type="ECO:0000256" key="5">
    <source>
        <dbReference type="RuleBase" id="RU361279"/>
    </source>
</evidence>
<keyword evidence="7" id="KW-1185">Reference proteome</keyword>
<dbReference type="PIRSF" id="PIRSF006806">
    <property type="entry name" value="FTHF_cligase"/>
    <property type="match status" value="1"/>
</dbReference>
<dbReference type="GO" id="GO:0009396">
    <property type="term" value="P:folic acid-containing compound biosynthetic process"/>
    <property type="evidence" value="ECO:0007669"/>
    <property type="project" value="TreeGrafter"/>
</dbReference>
<dbReference type="GO" id="GO:0030272">
    <property type="term" value="F:5-formyltetrahydrofolate cyclo-ligase activity"/>
    <property type="evidence" value="ECO:0007669"/>
    <property type="project" value="UniProtKB-EC"/>
</dbReference>